<accession>A0A1Y2F9W9</accession>
<feature type="compositionally biased region" description="Basic and acidic residues" evidence="1">
    <location>
        <begin position="166"/>
        <end position="192"/>
    </location>
</feature>
<organism evidence="2 3">
    <name type="scientific">Leucosporidium creatinivorum</name>
    <dbReference type="NCBI Taxonomy" id="106004"/>
    <lineage>
        <taxon>Eukaryota</taxon>
        <taxon>Fungi</taxon>
        <taxon>Dikarya</taxon>
        <taxon>Basidiomycota</taxon>
        <taxon>Pucciniomycotina</taxon>
        <taxon>Microbotryomycetes</taxon>
        <taxon>Leucosporidiales</taxon>
        <taxon>Leucosporidium</taxon>
    </lineage>
</organism>
<feature type="compositionally biased region" description="Polar residues" evidence="1">
    <location>
        <begin position="15"/>
        <end position="24"/>
    </location>
</feature>
<gene>
    <name evidence="2" type="ORF">BCR35DRAFT_89579</name>
</gene>
<name>A0A1Y2F9W9_9BASI</name>
<dbReference type="PRINTS" id="PR01217">
    <property type="entry name" value="PRICHEXTENSN"/>
</dbReference>
<proteinExistence type="predicted"/>
<feature type="region of interest" description="Disordered" evidence="1">
    <location>
        <begin position="163"/>
        <end position="431"/>
    </location>
</feature>
<keyword evidence="3" id="KW-1185">Reference proteome</keyword>
<evidence type="ECO:0000313" key="3">
    <source>
        <dbReference type="Proteomes" id="UP000193467"/>
    </source>
</evidence>
<reference evidence="2 3" key="1">
    <citation type="submission" date="2016-07" db="EMBL/GenBank/DDBJ databases">
        <title>Pervasive Adenine N6-methylation of Active Genes in Fungi.</title>
        <authorList>
            <consortium name="DOE Joint Genome Institute"/>
            <person name="Mondo S.J."/>
            <person name="Dannebaum R.O."/>
            <person name="Kuo R.C."/>
            <person name="Labutti K."/>
            <person name="Haridas S."/>
            <person name="Kuo A."/>
            <person name="Salamov A."/>
            <person name="Ahrendt S.R."/>
            <person name="Lipzen A."/>
            <person name="Sullivan W."/>
            <person name="Andreopoulos W.B."/>
            <person name="Clum A."/>
            <person name="Lindquist E."/>
            <person name="Daum C."/>
            <person name="Ramamoorthy G.K."/>
            <person name="Gryganskyi A."/>
            <person name="Culley D."/>
            <person name="Magnuson J.K."/>
            <person name="James T.Y."/>
            <person name="O'Malley M.A."/>
            <person name="Stajich J.E."/>
            <person name="Spatafora J.W."/>
            <person name="Visel A."/>
            <person name="Grigoriev I.V."/>
        </authorList>
    </citation>
    <scope>NUCLEOTIDE SEQUENCE [LARGE SCALE GENOMIC DNA]</scope>
    <source>
        <strain evidence="2 3">62-1032</strain>
    </source>
</reference>
<protein>
    <submittedName>
        <fullName evidence="2">Uncharacterized protein</fullName>
    </submittedName>
</protein>
<evidence type="ECO:0000313" key="2">
    <source>
        <dbReference type="EMBL" id="ORY80708.1"/>
    </source>
</evidence>
<dbReference type="EMBL" id="MCGR01000024">
    <property type="protein sequence ID" value="ORY80708.1"/>
    <property type="molecule type" value="Genomic_DNA"/>
</dbReference>
<sequence length="431" mass="47131">MPSLSSPNLPPSPTARLQDSSTRPISPPFHPHDHYYTKSSTRAPQRDSLASIASATTTLPSYSEPTPPDYDSPSPSPVRRGRRSLDHKSISKQFVQLEEQGPRGRPSSSSSSLDLRADQDEEDEEELDALDLLIQRTSLILSTSQSILASTISSRAQLSRFFALDDTLHQREGTLRREREPERRRDPRELLRRQGGGRGHPPRVATMYEAVESLPPRREEDDEDAEDDEGQEPSPLPTPETTASIAAVAVGEPPPATPTPKKHRRTSSAMDSLLRNSASLPTPAPTPPRLTSSSSATSLLSALASSSSSTLRRPPSTPSDPQARPFPSLPSSNPPLRPPLPPLQRSPHPEERPLVPTLRAPTRRLRGRSSRSTRKGRWTRGLVHHPSACRQLGSAPPPPRRIEHPPPSSSRPLPSPPPSSPPRPPPTHPPK</sequence>
<feature type="compositionally biased region" description="Basic residues" evidence="1">
    <location>
        <begin position="361"/>
        <end position="378"/>
    </location>
</feature>
<feature type="compositionally biased region" description="Pro residues" evidence="1">
    <location>
        <begin position="395"/>
        <end position="431"/>
    </location>
</feature>
<comment type="caution">
    <text evidence="2">The sequence shown here is derived from an EMBL/GenBank/DDBJ whole genome shotgun (WGS) entry which is preliminary data.</text>
</comment>
<dbReference type="AlphaFoldDB" id="A0A1Y2F9W9"/>
<dbReference type="InParanoid" id="A0A1Y2F9W9"/>
<feature type="region of interest" description="Disordered" evidence="1">
    <location>
        <begin position="1"/>
        <end position="125"/>
    </location>
</feature>
<feature type="compositionally biased region" description="Low complexity" evidence="1">
    <location>
        <begin position="289"/>
        <end position="314"/>
    </location>
</feature>
<feature type="compositionally biased region" description="Pro residues" evidence="1">
    <location>
        <begin position="332"/>
        <end position="344"/>
    </location>
</feature>
<feature type="compositionally biased region" description="Polar residues" evidence="1">
    <location>
        <begin position="267"/>
        <end position="276"/>
    </location>
</feature>
<dbReference type="Proteomes" id="UP000193467">
    <property type="component" value="Unassembled WGS sequence"/>
</dbReference>
<feature type="compositionally biased region" description="Pro residues" evidence="1">
    <location>
        <begin position="65"/>
        <end position="76"/>
    </location>
</feature>
<feature type="compositionally biased region" description="Acidic residues" evidence="1">
    <location>
        <begin position="220"/>
        <end position="231"/>
    </location>
</feature>
<evidence type="ECO:0000256" key="1">
    <source>
        <dbReference type="SAM" id="MobiDB-lite"/>
    </source>
</evidence>